<feature type="transmembrane region" description="Helical" evidence="7">
    <location>
        <begin position="145"/>
        <end position="167"/>
    </location>
</feature>
<comment type="caution">
    <text evidence="9">The sequence shown here is derived from an EMBL/GenBank/DDBJ whole genome shotgun (WGS) entry which is preliminary data.</text>
</comment>
<keyword evidence="5 7" id="KW-1133">Transmembrane helix</keyword>
<evidence type="ECO:0000256" key="1">
    <source>
        <dbReference type="ARBA" id="ARBA00004651"/>
    </source>
</evidence>
<keyword evidence="4 7" id="KW-0812">Transmembrane</keyword>
<evidence type="ECO:0000256" key="6">
    <source>
        <dbReference type="ARBA" id="ARBA00023136"/>
    </source>
</evidence>
<keyword evidence="10" id="KW-1185">Reference proteome</keyword>
<reference evidence="9 10" key="1">
    <citation type="submission" date="2021-03" db="EMBL/GenBank/DDBJ databases">
        <title>Genomic Encyclopedia of Type Strains, Phase IV (KMG-IV): sequencing the most valuable type-strain genomes for metagenomic binning, comparative biology and taxonomic classification.</title>
        <authorList>
            <person name="Goeker M."/>
        </authorList>
    </citation>
    <scope>NUCLEOTIDE SEQUENCE [LARGE SCALE GENOMIC DNA]</scope>
    <source>
        <strain evidence="9 10">DSM 24004</strain>
    </source>
</reference>
<feature type="transmembrane region" description="Helical" evidence="7">
    <location>
        <begin position="233"/>
        <end position="252"/>
    </location>
</feature>
<keyword evidence="2" id="KW-0813">Transport</keyword>
<dbReference type="Pfam" id="PF01891">
    <property type="entry name" value="CbiM"/>
    <property type="match status" value="1"/>
</dbReference>
<feature type="transmembrane region" description="Helical" evidence="7">
    <location>
        <begin position="46"/>
        <end position="66"/>
    </location>
</feature>
<accession>A0ABS4GG16</accession>
<evidence type="ECO:0000256" key="4">
    <source>
        <dbReference type="ARBA" id="ARBA00022692"/>
    </source>
</evidence>
<evidence type="ECO:0000256" key="5">
    <source>
        <dbReference type="ARBA" id="ARBA00022989"/>
    </source>
</evidence>
<evidence type="ECO:0000313" key="10">
    <source>
        <dbReference type="Proteomes" id="UP001519342"/>
    </source>
</evidence>
<evidence type="ECO:0000313" key="9">
    <source>
        <dbReference type="EMBL" id="MBP1926582.1"/>
    </source>
</evidence>
<feature type="domain" description="PDGLE" evidence="8">
    <location>
        <begin position="231"/>
        <end position="336"/>
    </location>
</feature>
<evidence type="ECO:0000256" key="2">
    <source>
        <dbReference type="ARBA" id="ARBA00022448"/>
    </source>
</evidence>
<keyword evidence="3" id="KW-1003">Cell membrane</keyword>
<feature type="transmembrane region" description="Helical" evidence="7">
    <location>
        <begin position="78"/>
        <end position="104"/>
    </location>
</feature>
<keyword evidence="6 7" id="KW-0472">Membrane</keyword>
<dbReference type="InterPro" id="IPR002751">
    <property type="entry name" value="CbiM/NikMN"/>
</dbReference>
<feature type="transmembrane region" description="Helical" evidence="7">
    <location>
        <begin position="110"/>
        <end position="133"/>
    </location>
</feature>
<dbReference type="RefSeq" id="WP_209512314.1">
    <property type="nucleotide sequence ID" value="NZ_JAGGKS010000007.1"/>
</dbReference>
<evidence type="ECO:0000256" key="3">
    <source>
        <dbReference type="ARBA" id="ARBA00022475"/>
    </source>
</evidence>
<evidence type="ECO:0000256" key="7">
    <source>
        <dbReference type="SAM" id="Phobius"/>
    </source>
</evidence>
<feature type="transmembrane region" description="Helical" evidence="7">
    <location>
        <begin position="320"/>
        <end position="340"/>
    </location>
</feature>
<dbReference type="Gene3D" id="1.10.1760.20">
    <property type="match status" value="1"/>
</dbReference>
<proteinExistence type="predicted"/>
<gene>
    <name evidence="9" type="ORF">J2Z76_002451</name>
</gene>
<sequence>MHMADALISPVVGGTMFAVTAGIASYSVKKVQTKFDGKLELNEKKIPLMGVMGAFVFAAQMINFTIPGTGSSGHIGGGILLAALLGPYAGFLTMACILTIQALFFADGGLLALGCNIFNMGFYTCFIAYNLIYKKIVKNEISKKKIFIASLLSVITGLQLGAFSVVLETAFSGKTELPFGPFLLLMQPIHLAIGIIEGLITSAVISFVWNARPEILETIKSGQVHKKVSYKKIIIVLLCAIVLIGGVVSLYASSNPDGLEWSIEKITGSSEVEYTGAFHEFIGSVQEKIAFLPDYGFKNSSNEQMKSNIPVSAGTSVSGIIGSLLTAVLAILIGVTTNVYRKLKKGANQN</sequence>
<organism evidence="9 10">
    <name type="scientific">Sedimentibacter acidaminivorans</name>
    <dbReference type="NCBI Taxonomy" id="913099"/>
    <lineage>
        <taxon>Bacteria</taxon>
        <taxon>Bacillati</taxon>
        <taxon>Bacillota</taxon>
        <taxon>Tissierellia</taxon>
        <taxon>Sedimentibacter</taxon>
    </lineage>
</organism>
<dbReference type="EMBL" id="JAGGKS010000007">
    <property type="protein sequence ID" value="MBP1926582.1"/>
    <property type="molecule type" value="Genomic_DNA"/>
</dbReference>
<dbReference type="Proteomes" id="UP001519342">
    <property type="component" value="Unassembled WGS sequence"/>
</dbReference>
<evidence type="ECO:0000259" key="8">
    <source>
        <dbReference type="Pfam" id="PF13190"/>
    </source>
</evidence>
<dbReference type="InterPro" id="IPR025937">
    <property type="entry name" value="PDGLE_dom"/>
</dbReference>
<dbReference type="Pfam" id="PF13190">
    <property type="entry name" value="PDGLE"/>
    <property type="match status" value="1"/>
</dbReference>
<feature type="transmembrane region" description="Helical" evidence="7">
    <location>
        <begin position="7"/>
        <end position="26"/>
    </location>
</feature>
<comment type="subcellular location">
    <subcellularLocation>
        <location evidence="1">Cell membrane</location>
        <topology evidence="1">Multi-pass membrane protein</topology>
    </subcellularLocation>
</comment>
<protein>
    <submittedName>
        <fullName evidence="9">Cobalt/nickel transport system permease protein</fullName>
    </submittedName>
</protein>
<dbReference type="PANTHER" id="PTHR34229:SF1">
    <property type="entry name" value="METAL TRANSPORT PROTEIN HI_1621-RELATED"/>
    <property type="match status" value="1"/>
</dbReference>
<feature type="transmembrane region" description="Helical" evidence="7">
    <location>
        <begin position="187"/>
        <end position="212"/>
    </location>
</feature>
<dbReference type="PANTHER" id="PTHR34229">
    <property type="entry name" value="METAL TRANSPORT PROTEIN HI_1621-RELATED"/>
    <property type="match status" value="1"/>
</dbReference>
<name>A0ABS4GG16_9FIRM</name>